<evidence type="ECO:0000313" key="3">
    <source>
        <dbReference type="Proteomes" id="UP001183388"/>
    </source>
</evidence>
<organism evidence="2 3">
    <name type="scientific">Streptomyces boetiae</name>
    <dbReference type="NCBI Taxonomy" id="3075541"/>
    <lineage>
        <taxon>Bacteria</taxon>
        <taxon>Bacillati</taxon>
        <taxon>Actinomycetota</taxon>
        <taxon>Actinomycetes</taxon>
        <taxon>Kitasatosporales</taxon>
        <taxon>Streptomycetaceae</taxon>
        <taxon>Streptomyces</taxon>
    </lineage>
</organism>
<dbReference type="SUPFAM" id="SSF54909">
    <property type="entry name" value="Dimeric alpha+beta barrel"/>
    <property type="match status" value="1"/>
</dbReference>
<keyword evidence="2" id="KW-0560">Oxidoreductase</keyword>
<dbReference type="PANTHER" id="PTHR33336:SF15">
    <property type="entry name" value="ABM DOMAIN-CONTAINING PROTEIN"/>
    <property type="match status" value="1"/>
</dbReference>
<protein>
    <submittedName>
        <fullName evidence="2">Quinol monooxygenase</fullName>
        <ecNumber evidence="2">1.-.-.-</ecNumber>
    </submittedName>
</protein>
<keyword evidence="3" id="KW-1185">Reference proteome</keyword>
<dbReference type="InterPro" id="IPR011008">
    <property type="entry name" value="Dimeric_a/b-barrel"/>
</dbReference>
<evidence type="ECO:0000313" key="2">
    <source>
        <dbReference type="EMBL" id="MDT0305885.1"/>
    </source>
</evidence>
<dbReference type="PROSITE" id="PS51725">
    <property type="entry name" value="ABM"/>
    <property type="match status" value="1"/>
</dbReference>
<gene>
    <name evidence="2" type="ORF">RM780_02765</name>
</gene>
<accession>A0ABU2L2U6</accession>
<proteinExistence type="predicted"/>
<dbReference type="EC" id="1.-.-.-" evidence="2"/>
<dbReference type="RefSeq" id="WP_311628798.1">
    <property type="nucleotide sequence ID" value="NZ_JAVREN010000003.1"/>
</dbReference>
<reference evidence="3" key="1">
    <citation type="submission" date="2023-07" db="EMBL/GenBank/DDBJ databases">
        <title>30 novel species of actinomycetes from the DSMZ collection.</title>
        <authorList>
            <person name="Nouioui I."/>
        </authorList>
    </citation>
    <scope>NUCLEOTIDE SEQUENCE [LARGE SCALE GENOMIC DNA]</scope>
    <source>
        <strain evidence="3">DSM 44917</strain>
    </source>
</reference>
<evidence type="ECO:0000259" key="1">
    <source>
        <dbReference type="PROSITE" id="PS51725"/>
    </source>
</evidence>
<dbReference type="EMBL" id="JAVREN010000003">
    <property type="protein sequence ID" value="MDT0305885.1"/>
    <property type="molecule type" value="Genomic_DNA"/>
</dbReference>
<comment type="caution">
    <text evidence="2">The sequence shown here is derived from an EMBL/GenBank/DDBJ whole genome shotgun (WGS) entry which is preliminary data.</text>
</comment>
<feature type="domain" description="ABM" evidence="1">
    <location>
        <begin position="5"/>
        <end position="94"/>
    </location>
</feature>
<keyword evidence="2" id="KW-0503">Monooxygenase</keyword>
<sequence>MPSPLTIVATFVAKPGQERRLLEELTAMIEPSLAEEGCLAYHAYTDPSRADRVVLIEEWTGAEALEHHFTLPHFKNIAAVLDEILAEPFTMRRLTDAPA</sequence>
<name>A0ABU2L2U6_9ACTN</name>
<dbReference type="Proteomes" id="UP001183388">
    <property type="component" value="Unassembled WGS sequence"/>
</dbReference>
<dbReference type="InterPro" id="IPR007138">
    <property type="entry name" value="ABM_dom"/>
</dbReference>
<dbReference type="Pfam" id="PF03992">
    <property type="entry name" value="ABM"/>
    <property type="match status" value="1"/>
</dbReference>
<dbReference type="GO" id="GO:0004497">
    <property type="term" value="F:monooxygenase activity"/>
    <property type="evidence" value="ECO:0007669"/>
    <property type="project" value="UniProtKB-KW"/>
</dbReference>
<dbReference type="Gene3D" id="3.30.70.100">
    <property type="match status" value="1"/>
</dbReference>
<dbReference type="PANTHER" id="PTHR33336">
    <property type="entry name" value="QUINOL MONOOXYGENASE YGIN-RELATED"/>
    <property type="match status" value="1"/>
</dbReference>
<dbReference type="InterPro" id="IPR050744">
    <property type="entry name" value="AI-2_Isomerase_LsrG"/>
</dbReference>